<dbReference type="SMART" id="SM00271">
    <property type="entry name" value="DnaJ"/>
    <property type="match status" value="1"/>
</dbReference>
<feature type="compositionally biased region" description="Polar residues" evidence="7">
    <location>
        <begin position="566"/>
        <end position="585"/>
    </location>
</feature>
<evidence type="ECO:0000256" key="4">
    <source>
        <dbReference type="ARBA" id="ARBA00022833"/>
    </source>
</evidence>
<accession>A0A060RT56</accession>
<gene>
    <name evidence="10" type="primary">DnaJ</name>
    <name evidence="10" type="ORF">PRCDC_0406800</name>
</gene>
<dbReference type="GO" id="GO:0042026">
    <property type="term" value="P:protein refolding"/>
    <property type="evidence" value="ECO:0007669"/>
    <property type="project" value="TreeGrafter"/>
</dbReference>
<dbReference type="CDD" id="cd06257">
    <property type="entry name" value="DnaJ"/>
    <property type="match status" value="1"/>
</dbReference>
<dbReference type="SUPFAM" id="SSF57938">
    <property type="entry name" value="DnaJ/Hsp40 cysteine-rich domain"/>
    <property type="match status" value="1"/>
</dbReference>
<dbReference type="PANTHER" id="PTHR43096">
    <property type="entry name" value="DNAJ HOMOLOG 1, MITOCHONDRIAL-RELATED"/>
    <property type="match status" value="1"/>
</dbReference>
<reference evidence="10" key="2">
    <citation type="submission" date="2014-05" db="EMBL/GenBank/DDBJ databases">
        <title>The genome sequences of chimpanzee malaria parasites reveal the path to human adaptation.</title>
        <authorList>
            <person name="Otto T.D."/>
            <person name="Rayner J.C."/>
            <person name="Boehme U."/>
            <person name="Pain A."/>
            <person name="Spottiswoode N."/>
            <person name="Sanders M."/>
            <person name="Quail M."/>
            <person name="Ollomo B."/>
            <person name="Renaud F."/>
            <person name="Thomas A.W."/>
            <person name="Prugnolle F."/>
            <person name="Conway D.J."/>
            <person name="Newbold C."/>
            <person name="Berriman M."/>
        </authorList>
    </citation>
    <scope>NUCLEOTIDE SEQUENCE [LARGE SCALE GENOMIC DNA]</scope>
    <source>
        <strain evidence="10">CDC</strain>
    </source>
</reference>
<dbReference type="PhylomeDB" id="A0A060RT56"/>
<dbReference type="InterPro" id="IPR001623">
    <property type="entry name" value="DnaJ_domain"/>
</dbReference>
<evidence type="ECO:0000256" key="6">
    <source>
        <dbReference type="PROSITE-ProRule" id="PRU00546"/>
    </source>
</evidence>
<dbReference type="InterPro" id="IPR036410">
    <property type="entry name" value="HSP_DnaJ_Cys-rich_dom_sf"/>
</dbReference>
<dbReference type="Proteomes" id="UP000027581">
    <property type="component" value="Unassembled WGS sequence"/>
</dbReference>
<dbReference type="Gene3D" id="2.10.230.10">
    <property type="entry name" value="Heat shock protein DnaJ, cysteine-rich domain"/>
    <property type="match status" value="1"/>
</dbReference>
<dbReference type="GO" id="GO:0031072">
    <property type="term" value="F:heat shock protein binding"/>
    <property type="evidence" value="ECO:0007669"/>
    <property type="project" value="InterPro"/>
</dbReference>
<dbReference type="AlphaFoldDB" id="A0A060RT56"/>
<dbReference type="InterPro" id="IPR012724">
    <property type="entry name" value="DnaJ"/>
</dbReference>
<dbReference type="GO" id="GO:0005524">
    <property type="term" value="F:ATP binding"/>
    <property type="evidence" value="ECO:0007669"/>
    <property type="project" value="InterPro"/>
</dbReference>
<keyword evidence="4 6" id="KW-0862">Zinc</keyword>
<dbReference type="Gene3D" id="2.60.260.20">
    <property type="entry name" value="Urease metallochaperone UreE, N-terminal domain"/>
    <property type="match status" value="2"/>
</dbReference>
<dbReference type="CDD" id="cd10747">
    <property type="entry name" value="DnaJ_C"/>
    <property type="match status" value="1"/>
</dbReference>
<keyword evidence="3 6" id="KW-0863">Zinc-finger</keyword>
<feature type="region of interest" description="Disordered" evidence="7">
    <location>
        <begin position="449"/>
        <end position="519"/>
    </location>
</feature>
<feature type="compositionally biased region" description="Basic and acidic residues" evidence="7">
    <location>
        <begin position="480"/>
        <end position="519"/>
    </location>
</feature>
<dbReference type="GO" id="GO:0005737">
    <property type="term" value="C:cytoplasm"/>
    <property type="evidence" value="ECO:0007669"/>
    <property type="project" value="TreeGrafter"/>
</dbReference>
<feature type="zinc finger region" description="CR-type" evidence="6">
    <location>
        <begin position="191"/>
        <end position="269"/>
    </location>
</feature>
<dbReference type="PANTHER" id="PTHR43096:SF52">
    <property type="entry name" value="DNAJ HOMOLOG 1, MITOCHONDRIAL-RELATED"/>
    <property type="match status" value="1"/>
</dbReference>
<dbReference type="PROSITE" id="PS50076">
    <property type="entry name" value="DNAJ_2"/>
    <property type="match status" value="1"/>
</dbReference>
<proteinExistence type="inferred from homology"/>
<dbReference type="CDD" id="cd10719">
    <property type="entry name" value="DnaJ_zf"/>
    <property type="match status" value="1"/>
</dbReference>
<dbReference type="FunFam" id="1.10.287.110:FF:000064">
    <property type="entry name" value="Molecular chaperone DnaJ"/>
    <property type="match status" value="1"/>
</dbReference>
<keyword evidence="5" id="KW-0143">Chaperone</keyword>
<dbReference type="Pfam" id="PF00226">
    <property type="entry name" value="DnaJ"/>
    <property type="match status" value="1"/>
</dbReference>
<dbReference type="GO" id="GO:0009408">
    <property type="term" value="P:response to heat"/>
    <property type="evidence" value="ECO:0007669"/>
    <property type="project" value="InterPro"/>
</dbReference>
<evidence type="ECO:0000256" key="5">
    <source>
        <dbReference type="ARBA" id="ARBA00023186"/>
    </source>
</evidence>
<organism evidence="10 11">
    <name type="scientific">Plasmodium reichenowi</name>
    <dbReference type="NCBI Taxonomy" id="5854"/>
    <lineage>
        <taxon>Eukaryota</taxon>
        <taxon>Sar</taxon>
        <taxon>Alveolata</taxon>
        <taxon>Apicomplexa</taxon>
        <taxon>Aconoidasida</taxon>
        <taxon>Haemosporida</taxon>
        <taxon>Plasmodiidae</taxon>
        <taxon>Plasmodium</taxon>
        <taxon>Plasmodium (Laverania)</taxon>
    </lineage>
</organism>
<dbReference type="SUPFAM" id="SSF49493">
    <property type="entry name" value="HSP40/DnaJ peptide-binding domain"/>
    <property type="match status" value="2"/>
</dbReference>
<dbReference type="FunFam" id="2.60.260.20:FF:000013">
    <property type="entry name" value="DnaJ subfamily B member 11"/>
    <property type="match status" value="1"/>
</dbReference>
<dbReference type="InterPro" id="IPR008971">
    <property type="entry name" value="HSP40/DnaJ_pept-bd"/>
</dbReference>
<evidence type="ECO:0000259" key="9">
    <source>
        <dbReference type="PROSITE" id="PS51188"/>
    </source>
</evidence>
<dbReference type="VEuPathDB" id="PlasmoDB:PRCDC_0406800"/>
<dbReference type="EMBL" id="HG810765">
    <property type="protein sequence ID" value="CDO62743.1"/>
    <property type="molecule type" value="Genomic_DNA"/>
</dbReference>
<dbReference type="PROSITE" id="PS51188">
    <property type="entry name" value="ZF_CR"/>
    <property type="match status" value="1"/>
</dbReference>
<dbReference type="Pfam" id="PF00684">
    <property type="entry name" value="DnaJ_CXXCXGXG"/>
    <property type="match status" value="1"/>
</dbReference>
<dbReference type="Pfam" id="PF01556">
    <property type="entry name" value="DnaJ_C"/>
    <property type="match status" value="1"/>
</dbReference>
<dbReference type="PRINTS" id="PR00625">
    <property type="entry name" value="JDOMAIN"/>
</dbReference>
<feature type="compositionally biased region" description="Polar residues" evidence="7">
    <location>
        <begin position="455"/>
        <end position="479"/>
    </location>
</feature>
<keyword evidence="1 6" id="KW-0479">Metal-binding</keyword>
<keyword evidence="11" id="KW-1185">Reference proteome</keyword>
<dbReference type="InterPro" id="IPR036869">
    <property type="entry name" value="J_dom_sf"/>
</dbReference>
<evidence type="ECO:0000259" key="8">
    <source>
        <dbReference type="PROSITE" id="PS50076"/>
    </source>
</evidence>
<dbReference type="InterPro" id="IPR001305">
    <property type="entry name" value="HSP_DnaJ_Cys-rich_dom"/>
</dbReference>
<evidence type="ECO:0000256" key="2">
    <source>
        <dbReference type="ARBA" id="ARBA00022737"/>
    </source>
</evidence>
<dbReference type="FunFam" id="2.10.230.10:FF:000002">
    <property type="entry name" value="Molecular chaperone DnaJ"/>
    <property type="match status" value="1"/>
</dbReference>
<dbReference type="InterPro" id="IPR002939">
    <property type="entry name" value="DnaJ_C"/>
</dbReference>
<feature type="region of interest" description="Disordered" evidence="7">
    <location>
        <begin position="544"/>
        <end position="585"/>
    </location>
</feature>
<evidence type="ECO:0000256" key="3">
    <source>
        <dbReference type="ARBA" id="ARBA00022771"/>
    </source>
</evidence>
<evidence type="ECO:0000313" key="10">
    <source>
        <dbReference type="EMBL" id="CDO62743.1"/>
    </source>
</evidence>
<keyword evidence="10" id="KW-0346">Stress response</keyword>
<protein>
    <submittedName>
        <fullName evidence="10">Heat shock protein 40</fullName>
    </submittedName>
</protein>
<evidence type="ECO:0000313" key="11">
    <source>
        <dbReference type="Proteomes" id="UP000027581"/>
    </source>
</evidence>
<dbReference type="HAMAP" id="MF_01152">
    <property type="entry name" value="DnaJ"/>
    <property type="match status" value="1"/>
</dbReference>
<evidence type="ECO:0000256" key="7">
    <source>
        <dbReference type="SAM" id="MobiDB-lite"/>
    </source>
</evidence>
<dbReference type="VEuPathDB" id="PlasmoDB:PRG01_0411100"/>
<dbReference type="GO" id="GO:0051082">
    <property type="term" value="F:unfolded protein binding"/>
    <property type="evidence" value="ECO:0007669"/>
    <property type="project" value="InterPro"/>
</dbReference>
<reference evidence="10" key="1">
    <citation type="submission" date="2014-01" db="EMBL/GenBank/DDBJ databases">
        <authorList>
            <person name="Aslett M."/>
        </authorList>
    </citation>
    <scope>NUCLEOTIDE SEQUENCE</scope>
    <source>
        <strain evidence="10">CDC</strain>
    </source>
</reference>
<name>A0A060RT56_PLARE</name>
<dbReference type="GO" id="GO:0008270">
    <property type="term" value="F:zinc ion binding"/>
    <property type="evidence" value="ECO:0007669"/>
    <property type="project" value="UniProtKB-KW"/>
</dbReference>
<dbReference type="SUPFAM" id="SSF46565">
    <property type="entry name" value="Chaperone J-domain"/>
    <property type="match status" value="1"/>
</dbReference>
<sequence length="675" mass="76349">MLALRILRRKVCSEHLLFERSFFTQSIKEKNGCLVTRYDKNKLLFYYKRNINTSRKCLNQDPYTVLGLSRNATTNDIKKQFRLLAKKYHPDINPSPDAKQKMASITAAYELLSDPKKKEFYDKTGMTDDSNYQNHSSNFEGAFSGFGDASFMFTDFAEMFTNMAGGNKNTSTRGEDIQSEITLKFMEAIKGCEKNIRLNVKVSCNNCNGSGKKPGTNLTICKVCNGSGIQRMERGPIIIGVPCRNCSGNGQIINNPCKHCSGSGVKFQTKNITLDIPPGIKKGMQMRIPNQGHCGYRGGKSGHLFVTINIEPHKIFKWVDDNIYVDVPLTIKQCLLGGLVTVPTLNGDMDLLIKPKTYPNSEKILKGKGPCKVDSHNNGDLIIKFSLKIPEKLTPRQVELIEEFNTIELNLPNTQTNVKQKKNVYETKGNINENIFSMNSMNNTYNNMKGRESETSNTQAKSMKNQNWNNEKSANNKGTISKDEKKLNMKSNHINEKSNLKNDSHIDTKKNEENMVDDEKKKIKKIIPEPPMPHTQKIVNNLENKNSCNIPIPPPPPKSSSKPISENQNISNREHNGVTNNSAKLDNNINMNYSCDPYKNVTQNHLNNNDNIKNKIYKDNTNISNDHIFKNDNINQQQFHCADNSTENNNESDTNTTSTFSFAKKWISDKLKPKN</sequence>
<dbReference type="Gene3D" id="1.10.287.110">
    <property type="entry name" value="DnaJ domain"/>
    <property type="match status" value="1"/>
</dbReference>
<feature type="domain" description="CR-type" evidence="9">
    <location>
        <begin position="191"/>
        <end position="269"/>
    </location>
</feature>
<evidence type="ECO:0000256" key="1">
    <source>
        <dbReference type="ARBA" id="ARBA00022723"/>
    </source>
</evidence>
<keyword evidence="2" id="KW-0677">Repeat</keyword>
<feature type="domain" description="J" evidence="8">
    <location>
        <begin position="61"/>
        <end position="125"/>
    </location>
</feature>